<protein>
    <submittedName>
        <fullName evidence="8">Na/Pi cotransporter family protein</fullName>
    </submittedName>
</protein>
<evidence type="ECO:0000256" key="3">
    <source>
        <dbReference type="ARBA" id="ARBA00022692"/>
    </source>
</evidence>
<sequence length="544" mass="59276">MEVEWQAIIFQFLGGLGIFLFAIQFMGDALQKAAGDRLRSILDKFTTNPLMGVLVGIIVTVLIQSSSGTTVITVGLVSAGFMTLRQAIGVIMGANIGTTVTAFIIGLDVGAYALPIMAVGSFLIFFFKKDKVKNFGEVMFGFGGLFLGLEMMSNGMKPLRSLDAFAEFTLSMSENPILGVIAGTIFTLIVQSSSATVGILQGLYAEGLVDLQAALPILFGDNIGTTITAILAALGASITARRAAAVHVLFNLFGTVIFLILLVPFTLYVEWLAALLALEEKMQIAFAHGSFNVANTMIQFPLIGVWAMVVTKLIPGKDVTIEYQPKHLDPLFIQESPAVAIGQAKAEVVRTGEFAVHGMQEALLYVQTGDESHAELAKQLEDAINHLDREITSYLVEISTMRISESDSHKHALLLDSIRDIERIGDHCENIVGLTKSLHHTNKNGITKEAMAEMEKMFALTIETISKSIQSLQTNDLALARQVVEQEVTIDQMEYRYRKTHINRLRDGTCTLEAGMVYVDILSNLERSGDHTVNLAEVVLGKRL</sequence>
<keyword evidence="4 6" id="KW-1133">Transmembrane helix</keyword>
<dbReference type="InterPro" id="IPR026022">
    <property type="entry name" value="PhoU_dom"/>
</dbReference>
<evidence type="ECO:0000313" key="9">
    <source>
        <dbReference type="Proteomes" id="UP000622653"/>
    </source>
</evidence>
<feature type="domain" description="PhoU" evidence="7">
    <location>
        <begin position="455"/>
        <end position="539"/>
    </location>
</feature>
<evidence type="ECO:0000256" key="6">
    <source>
        <dbReference type="SAM" id="Phobius"/>
    </source>
</evidence>
<dbReference type="EMBL" id="JADKPV010000006">
    <property type="protein sequence ID" value="MBF4501856.1"/>
    <property type="molecule type" value="Genomic_DNA"/>
</dbReference>
<dbReference type="InterPro" id="IPR038078">
    <property type="entry name" value="PhoU-like_sf"/>
</dbReference>
<feature type="transmembrane region" description="Helical" evidence="6">
    <location>
        <begin position="69"/>
        <end position="88"/>
    </location>
</feature>
<dbReference type="GO" id="GO:0044341">
    <property type="term" value="P:sodium-dependent phosphate transport"/>
    <property type="evidence" value="ECO:0007669"/>
    <property type="project" value="InterPro"/>
</dbReference>
<dbReference type="Pfam" id="PF01895">
    <property type="entry name" value="PhoU"/>
    <property type="match status" value="2"/>
</dbReference>
<feature type="transmembrane region" description="Helical" evidence="6">
    <location>
        <begin position="45"/>
        <end position="63"/>
    </location>
</feature>
<comment type="caution">
    <text evidence="8">The sequence shown here is derived from an EMBL/GenBank/DDBJ whole genome shotgun (WGS) entry which is preliminary data.</text>
</comment>
<dbReference type="AlphaFoldDB" id="A0A8J7G7Q4"/>
<feature type="transmembrane region" description="Helical" evidence="6">
    <location>
        <begin position="213"/>
        <end position="236"/>
    </location>
</feature>
<dbReference type="PANTHER" id="PTHR10010">
    <property type="entry name" value="SOLUTE CARRIER FAMILY 34 SODIUM PHOSPHATE , MEMBER 2-RELATED"/>
    <property type="match status" value="1"/>
</dbReference>
<comment type="subcellular location">
    <subcellularLocation>
        <location evidence="1">Cell membrane</location>
        <topology evidence="1">Multi-pass membrane protein</topology>
    </subcellularLocation>
</comment>
<keyword evidence="5 6" id="KW-0472">Membrane</keyword>
<evidence type="ECO:0000256" key="4">
    <source>
        <dbReference type="ARBA" id="ARBA00022989"/>
    </source>
</evidence>
<dbReference type="GO" id="GO:0005886">
    <property type="term" value="C:plasma membrane"/>
    <property type="evidence" value="ECO:0007669"/>
    <property type="project" value="UniProtKB-SubCell"/>
</dbReference>
<dbReference type="GO" id="GO:0005436">
    <property type="term" value="F:sodium:phosphate symporter activity"/>
    <property type="evidence" value="ECO:0007669"/>
    <property type="project" value="InterPro"/>
</dbReference>
<feature type="transmembrane region" description="Helical" evidence="6">
    <location>
        <begin position="248"/>
        <end position="269"/>
    </location>
</feature>
<dbReference type="RefSeq" id="WP_194563451.1">
    <property type="nucleotide sequence ID" value="NZ_JADKPV010000006.1"/>
</dbReference>
<dbReference type="Pfam" id="PF02690">
    <property type="entry name" value="Na_Pi_cotrans"/>
    <property type="match status" value="1"/>
</dbReference>
<evidence type="ECO:0000259" key="7">
    <source>
        <dbReference type="Pfam" id="PF01895"/>
    </source>
</evidence>
<keyword evidence="2" id="KW-1003">Cell membrane</keyword>
<dbReference type="Proteomes" id="UP000622653">
    <property type="component" value="Unassembled WGS sequence"/>
</dbReference>
<dbReference type="PANTHER" id="PTHR10010:SF46">
    <property type="entry name" value="SODIUM-DEPENDENT PHOSPHATE TRANSPORT PROTEIN 2B"/>
    <property type="match status" value="1"/>
</dbReference>
<reference evidence="8" key="1">
    <citation type="submission" date="2020-11" db="EMBL/GenBank/DDBJ databases">
        <title>Multidrug resistant novel bacterium Savagea serpentis sp. nov., isolated from the scats of a vine snake (Ahaetulla nasuta).</title>
        <authorList>
            <person name="Venkata Ramana V."/>
            <person name="Vikas Patil S."/>
            <person name="Yogita Lugani V."/>
        </authorList>
    </citation>
    <scope>NUCLEOTIDE SEQUENCE</scope>
    <source>
        <strain evidence="8">SN6</strain>
    </source>
</reference>
<gene>
    <name evidence="8" type="ORF">IRY55_10825</name>
</gene>
<feature type="transmembrane region" description="Helical" evidence="6">
    <location>
        <begin position="177"/>
        <end position="201"/>
    </location>
</feature>
<dbReference type="NCBIfam" id="TIGR00704">
    <property type="entry name" value="NaPi_cotrn_rel"/>
    <property type="match status" value="1"/>
</dbReference>
<dbReference type="Gene3D" id="1.20.58.220">
    <property type="entry name" value="Phosphate transport system protein phou homolog 2, domain 2"/>
    <property type="match status" value="1"/>
</dbReference>
<dbReference type="InterPro" id="IPR004633">
    <property type="entry name" value="NaPi_cotrn-rel/YqeW-like"/>
</dbReference>
<dbReference type="NCBIfam" id="NF037997">
    <property type="entry name" value="Na_Pi_symport"/>
    <property type="match status" value="1"/>
</dbReference>
<evidence type="ECO:0000313" key="8">
    <source>
        <dbReference type="EMBL" id="MBF4501856.1"/>
    </source>
</evidence>
<dbReference type="SUPFAM" id="SSF109755">
    <property type="entry name" value="PhoU-like"/>
    <property type="match status" value="1"/>
</dbReference>
<keyword evidence="9" id="KW-1185">Reference proteome</keyword>
<name>A0A8J7G7Q4_9BACL</name>
<evidence type="ECO:0000256" key="2">
    <source>
        <dbReference type="ARBA" id="ARBA00022475"/>
    </source>
</evidence>
<feature type="transmembrane region" description="Helical" evidence="6">
    <location>
        <begin position="100"/>
        <end position="126"/>
    </location>
</feature>
<keyword evidence="3 6" id="KW-0812">Transmembrane</keyword>
<accession>A0A8J7G7Q4</accession>
<proteinExistence type="predicted"/>
<evidence type="ECO:0000256" key="1">
    <source>
        <dbReference type="ARBA" id="ARBA00004651"/>
    </source>
</evidence>
<feature type="domain" description="PhoU" evidence="7">
    <location>
        <begin position="350"/>
        <end position="432"/>
    </location>
</feature>
<organism evidence="8 9">
    <name type="scientific">Savagea serpentis</name>
    <dbReference type="NCBI Taxonomy" id="2785297"/>
    <lineage>
        <taxon>Bacteria</taxon>
        <taxon>Bacillati</taxon>
        <taxon>Bacillota</taxon>
        <taxon>Bacilli</taxon>
        <taxon>Bacillales</taxon>
        <taxon>Caryophanaceae</taxon>
        <taxon>Savagea</taxon>
    </lineage>
</organism>
<feature type="transmembrane region" description="Helical" evidence="6">
    <location>
        <begin position="6"/>
        <end position="25"/>
    </location>
</feature>
<evidence type="ECO:0000256" key="5">
    <source>
        <dbReference type="ARBA" id="ARBA00023136"/>
    </source>
</evidence>
<dbReference type="InterPro" id="IPR003841">
    <property type="entry name" value="Na/Pi_transpt"/>
</dbReference>